<evidence type="ECO:0000313" key="9">
    <source>
        <dbReference type="EMBL" id="WGM01961.1"/>
    </source>
</evidence>
<evidence type="ECO:0000313" key="10">
    <source>
        <dbReference type="Proteomes" id="UP001177595"/>
    </source>
</evidence>
<comment type="subcellular location">
    <subcellularLocation>
        <location evidence="1">Membrane</location>
        <topology evidence="1">Multi-pass membrane protein</topology>
    </subcellularLocation>
</comment>
<evidence type="ECO:0000256" key="5">
    <source>
        <dbReference type="ARBA" id="ARBA00023136"/>
    </source>
</evidence>
<dbReference type="Proteomes" id="UP001177597">
    <property type="component" value="Chromosome"/>
</dbReference>
<dbReference type="GO" id="GO:0005886">
    <property type="term" value="C:plasma membrane"/>
    <property type="evidence" value="ECO:0007669"/>
    <property type="project" value="TreeGrafter"/>
</dbReference>
<keyword evidence="3 6" id="KW-0812">Transmembrane</keyword>
<evidence type="ECO:0000256" key="3">
    <source>
        <dbReference type="ARBA" id="ARBA00022692"/>
    </source>
</evidence>
<keyword evidence="5 6" id="KW-0472">Membrane</keyword>
<evidence type="ECO:0000313" key="8">
    <source>
        <dbReference type="EMBL" id="WGL94989.1"/>
    </source>
</evidence>
<feature type="transmembrane region" description="Helical" evidence="6">
    <location>
        <begin position="308"/>
        <end position="328"/>
    </location>
</feature>
<sequence length="394" mass="43688">MKKINRQTLSFFTFGLALLTMMGILGVDTYLPSIPDIAKEFNKSLSSTQLSIMVYTLAIGLGQLIFGPLSDAIGRRKIMLTGATIYAAATFMLTQTESLPAFLVIRVIQGLSISITLVTSVSAVRDVSRGTIAALLYSIIITIEGFVPIASPLIGGFINDLWGWRSIFGLIFIYALITIVYVFFSFPETLTVKKRTTFSWRKTSNIYQHIACQPKFYFPCLSLGLSFSLIYCYVTAAPFIFMIKFGASASIFGIYSAIIGLFLLAGAFLSSKLLRKFSATKILSIWLRSLQILIILFIPIFIYQNNTITFFAFFAIIMFTGGLFESLYTYLTMSSQKNNLGATSALMGSASLVIPSIIGGIGSFFIEMNLYLWMVYILILVTSMALMLTKFQKL</sequence>
<dbReference type="PROSITE" id="PS50850">
    <property type="entry name" value="MFS"/>
    <property type="match status" value="1"/>
</dbReference>
<dbReference type="Pfam" id="PF07690">
    <property type="entry name" value="MFS_1"/>
    <property type="match status" value="1"/>
</dbReference>
<dbReference type="InterPro" id="IPR036259">
    <property type="entry name" value="MFS_trans_sf"/>
</dbReference>
<dbReference type="InterPro" id="IPR020846">
    <property type="entry name" value="MFS_dom"/>
</dbReference>
<gene>
    <name evidence="8" type="ORF">QE207_15175</name>
    <name evidence="9" type="ORF">QE210_02175</name>
</gene>
<evidence type="ECO:0000256" key="4">
    <source>
        <dbReference type="ARBA" id="ARBA00022989"/>
    </source>
</evidence>
<protein>
    <submittedName>
        <fullName evidence="9">MFS transporter</fullName>
    </submittedName>
</protein>
<feature type="transmembrane region" description="Helical" evidence="6">
    <location>
        <begin position="340"/>
        <end position="364"/>
    </location>
</feature>
<feature type="transmembrane region" description="Helical" evidence="6">
    <location>
        <begin position="370"/>
        <end position="389"/>
    </location>
</feature>
<organism evidence="9 10">
    <name type="scientific">Arsenophonus nasoniae</name>
    <name type="common">son-killer infecting Nasonia vitripennis</name>
    <dbReference type="NCBI Taxonomy" id="638"/>
    <lineage>
        <taxon>Bacteria</taxon>
        <taxon>Pseudomonadati</taxon>
        <taxon>Pseudomonadota</taxon>
        <taxon>Gammaproteobacteria</taxon>
        <taxon>Enterobacterales</taxon>
        <taxon>Morganellaceae</taxon>
        <taxon>Arsenophonus</taxon>
    </lineage>
</organism>
<feature type="transmembrane region" description="Helical" evidence="6">
    <location>
        <begin position="249"/>
        <end position="270"/>
    </location>
</feature>
<feature type="transmembrane region" description="Helical" evidence="6">
    <location>
        <begin position="101"/>
        <end position="123"/>
    </location>
</feature>
<dbReference type="EMBL" id="CP123504">
    <property type="protein sequence ID" value="WGM01961.1"/>
    <property type="molecule type" value="Genomic_DNA"/>
</dbReference>
<keyword evidence="4 6" id="KW-1133">Transmembrane helix</keyword>
<evidence type="ECO:0000256" key="1">
    <source>
        <dbReference type="ARBA" id="ARBA00004141"/>
    </source>
</evidence>
<feature type="transmembrane region" description="Helical" evidence="6">
    <location>
        <begin position="164"/>
        <end position="186"/>
    </location>
</feature>
<accession>A0AA95GQA1</accession>
<evidence type="ECO:0000256" key="6">
    <source>
        <dbReference type="SAM" id="Phobius"/>
    </source>
</evidence>
<dbReference type="SUPFAM" id="SSF103473">
    <property type="entry name" value="MFS general substrate transporter"/>
    <property type="match status" value="1"/>
</dbReference>
<dbReference type="AlphaFoldDB" id="A0AA95GQA1"/>
<feature type="transmembrane region" description="Helical" evidence="6">
    <location>
        <begin position="135"/>
        <end position="158"/>
    </location>
</feature>
<dbReference type="RefSeq" id="WP_280625356.1">
    <property type="nucleotide sequence ID" value="NZ_CP123498.1"/>
</dbReference>
<feature type="transmembrane region" description="Helical" evidence="6">
    <location>
        <begin position="50"/>
        <end position="66"/>
    </location>
</feature>
<evidence type="ECO:0000259" key="7">
    <source>
        <dbReference type="PROSITE" id="PS50850"/>
    </source>
</evidence>
<feature type="transmembrane region" description="Helical" evidence="6">
    <location>
        <begin position="216"/>
        <end position="243"/>
    </location>
</feature>
<dbReference type="Gene3D" id="1.20.1720.10">
    <property type="entry name" value="Multidrug resistance protein D"/>
    <property type="match status" value="1"/>
</dbReference>
<keyword evidence="2" id="KW-0813">Transport</keyword>
<dbReference type="GO" id="GO:0022857">
    <property type="term" value="F:transmembrane transporter activity"/>
    <property type="evidence" value="ECO:0007669"/>
    <property type="project" value="InterPro"/>
</dbReference>
<feature type="transmembrane region" description="Helical" evidence="6">
    <location>
        <begin position="78"/>
        <end position="95"/>
    </location>
</feature>
<dbReference type="InterPro" id="IPR011701">
    <property type="entry name" value="MFS"/>
</dbReference>
<proteinExistence type="predicted"/>
<dbReference type="PANTHER" id="PTHR23502">
    <property type="entry name" value="MAJOR FACILITATOR SUPERFAMILY"/>
    <property type="match status" value="1"/>
</dbReference>
<evidence type="ECO:0000256" key="2">
    <source>
        <dbReference type="ARBA" id="ARBA00022448"/>
    </source>
</evidence>
<reference evidence="9" key="1">
    <citation type="submission" date="2023-04" db="EMBL/GenBank/DDBJ databases">
        <title>Genome dynamics across the evolutionary transition to endosymbiosis.</title>
        <authorList>
            <person name="Siozios S."/>
            <person name="Nadal-Jimenez P."/>
            <person name="Azagi T."/>
            <person name="Sprong H."/>
            <person name="Frost C.L."/>
            <person name="Parratt S.R."/>
            <person name="Taylor G."/>
            <person name="Brettell L."/>
            <person name="Lew K.C."/>
            <person name="Croft L."/>
            <person name="King K.C."/>
            <person name="Brockhurst M.A."/>
            <person name="Hypsa V."/>
            <person name="Novakova E."/>
            <person name="Darby A.C."/>
            <person name="Hurst G.D.D."/>
        </authorList>
    </citation>
    <scope>NUCLEOTIDE SEQUENCE</scope>
    <source>
        <strain evidence="8">AIh</strain>
        <strain evidence="9">APv</strain>
    </source>
</reference>
<feature type="transmembrane region" description="Helical" evidence="6">
    <location>
        <begin position="282"/>
        <end position="302"/>
    </location>
</feature>
<dbReference type="Proteomes" id="UP001177595">
    <property type="component" value="Chromosome"/>
</dbReference>
<dbReference type="EMBL" id="CP123498">
    <property type="protein sequence ID" value="WGL94989.1"/>
    <property type="molecule type" value="Genomic_DNA"/>
</dbReference>
<name>A0AA95GQA1_9GAMM</name>
<dbReference type="PANTHER" id="PTHR23502:SF132">
    <property type="entry name" value="POLYAMINE TRANSPORTER 2-RELATED"/>
    <property type="match status" value="1"/>
</dbReference>
<feature type="domain" description="Major facilitator superfamily (MFS) profile" evidence="7">
    <location>
        <begin position="3"/>
        <end position="393"/>
    </location>
</feature>